<keyword evidence="8 16" id="KW-0812">Transmembrane</keyword>
<reference evidence="18" key="2">
    <citation type="journal article" date="2020" name="Microorganisms">
        <title>Osmotic Adaptation and Compatible Solute Biosynthesis of Phototrophic Bacteria as Revealed from Genome Analyses.</title>
        <authorList>
            <person name="Imhoff J.F."/>
            <person name="Rahn T."/>
            <person name="Kunzel S."/>
            <person name="Keller A."/>
            <person name="Neulinger S.C."/>
        </authorList>
    </citation>
    <scope>NUCLEOTIDE SEQUENCE</scope>
    <source>
        <strain evidence="18">DSM 4395</strain>
    </source>
</reference>
<evidence type="ECO:0000256" key="5">
    <source>
        <dbReference type="ARBA" id="ARBA00011869"/>
    </source>
</evidence>
<comment type="catalytic activity">
    <reaction evidence="15 16 17">
        <text>oxaloacetate + 2 Na(+)(in) + H(+) = pyruvate + 2 Na(+)(out) + CO2</text>
        <dbReference type="Rhea" id="RHEA:57724"/>
        <dbReference type="ChEBI" id="CHEBI:15361"/>
        <dbReference type="ChEBI" id="CHEBI:15378"/>
        <dbReference type="ChEBI" id="CHEBI:16452"/>
        <dbReference type="ChEBI" id="CHEBI:16526"/>
        <dbReference type="ChEBI" id="CHEBI:29101"/>
        <dbReference type="EC" id="7.2.4.2"/>
    </reaction>
</comment>
<evidence type="ECO:0000256" key="6">
    <source>
        <dbReference type="ARBA" id="ARBA00022448"/>
    </source>
</evidence>
<dbReference type="GO" id="GO:0015451">
    <property type="term" value="F:decarboxylation-driven active transmembrane transporter activity"/>
    <property type="evidence" value="ECO:0007669"/>
    <property type="project" value="UniProtKB-EC"/>
</dbReference>
<evidence type="ECO:0000256" key="8">
    <source>
        <dbReference type="ARBA" id="ARBA00022692"/>
    </source>
</evidence>
<comment type="similarity">
    <text evidence="4 16 17">Belongs to the OadG family.</text>
</comment>
<dbReference type="InterPro" id="IPR005899">
    <property type="entry name" value="Na_pump_deCOase"/>
</dbReference>
<evidence type="ECO:0000256" key="17">
    <source>
        <dbReference type="RuleBase" id="RU004278"/>
    </source>
</evidence>
<dbReference type="RefSeq" id="WP_201243915.1">
    <property type="nucleotide sequence ID" value="NZ_NHSF01000018.1"/>
</dbReference>
<dbReference type="GO" id="GO:0005886">
    <property type="term" value="C:plasma membrane"/>
    <property type="evidence" value="ECO:0007669"/>
    <property type="project" value="UniProtKB-SubCell"/>
</dbReference>
<evidence type="ECO:0000256" key="11">
    <source>
        <dbReference type="ARBA" id="ARBA00023053"/>
    </source>
</evidence>
<evidence type="ECO:0000313" key="18">
    <source>
        <dbReference type="EMBL" id="MBK5929560.1"/>
    </source>
</evidence>
<evidence type="ECO:0000256" key="4">
    <source>
        <dbReference type="ARBA" id="ARBA00005844"/>
    </source>
</evidence>
<keyword evidence="6 16" id="KW-0813">Transport</keyword>
<comment type="cofactor">
    <cofactor evidence="1 16 17">
        <name>Na(+)</name>
        <dbReference type="ChEBI" id="CHEBI:29101"/>
    </cofactor>
</comment>
<keyword evidence="11 16" id="KW-0915">Sodium</keyword>
<name>A0AAJ0UDQ5_HALSE</name>
<reference evidence="18" key="1">
    <citation type="submission" date="2017-05" db="EMBL/GenBank/DDBJ databases">
        <authorList>
            <person name="Imhoff J.F."/>
            <person name="Rahn T."/>
            <person name="Kuenzel S."/>
            <person name="Neulinger S.C."/>
        </authorList>
    </citation>
    <scope>NUCLEOTIDE SEQUENCE</scope>
    <source>
        <strain evidence="18">DSM 4395</strain>
    </source>
</reference>
<protein>
    <recommendedName>
        <fullName evidence="16">Probable oxaloacetate decarboxylase gamma chain</fullName>
        <ecNumber evidence="16">7.2.4.2</ecNumber>
    </recommendedName>
</protein>
<evidence type="ECO:0000256" key="12">
    <source>
        <dbReference type="ARBA" id="ARBA00023065"/>
    </source>
</evidence>
<dbReference type="AlphaFoldDB" id="A0AAJ0UDQ5"/>
<feature type="transmembrane region" description="Helical" evidence="16 17">
    <location>
        <begin position="12"/>
        <end position="32"/>
    </location>
</feature>
<evidence type="ECO:0000256" key="9">
    <source>
        <dbReference type="ARBA" id="ARBA00022967"/>
    </source>
</evidence>
<keyword evidence="14 16" id="KW-0739">Sodium transport</keyword>
<evidence type="ECO:0000256" key="14">
    <source>
        <dbReference type="ARBA" id="ARBA00023201"/>
    </source>
</evidence>
<keyword evidence="12 16" id="KW-0406">Ion transport</keyword>
<evidence type="ECO:0000256" key="13">
    <source>
        <dbReference type="ARBA" id="ARBA00023136"/>
    </source>
</evidence>
<dbReference type="NCBIfam" id="TIGR01195">
    <property type="entry name" value="oadG_fam"/>
    <property type="match status" value="1"/>
</dbReference>
<proteinExistence type="inferred from homology"/>
<dbReference type="GO" id="GO:0015081">
    <property type="term" value="F:sodium ion transmembrane transporter activity"/>
    <property type="evidence" value="ECO:0007669"/>
    <property type="project" value="UniProtKB-UniRule"/>
</dbReference>
<dbReference type="HAMAP" id="MF_00404">
    <property type="entry name" value="OadG"/>
    <property type="match status" value="1"/>
</dbReference>
<dbReference type="EC" id="7.2.4.2" evidence="16"/>
<comment type="subcellular location">
    <subcellularLocation>
        <location evidence="3 16 17">Cell membrane</location>
        <topology evidence="3 16 17">Single-pass membrane protein</topology>
    </subcellularLocation>
</comment>
<evidence type="ECO:0000313" key="19">
    <source>
        <dbReference type="Proteomes" id="UP001296967"/>
    </source>
</evidence>
<dbReference type="InterPro" id="IPR023424">
    <property type="entry name" value="OadG"/>
</dbReference>
<keyword evidence="9 16" id="KW-1278">Translocase</keyword>
<comment type="subunit">
    <text evidence="5 16">Heterotrimer of an alpha, a beta and a gamma subunit.</text>
</comment>
<keyword evidence="13 16" id="KW-0472">Membrane</keyword>
<evidence type="ECO:0000256" key="16">
    <source>
        <dbReference type="HAMAP-Rule" id="MF_00404"/>
    </source>
</evidence>
<keyword evidence="7 16" id="KW-1003">Cell membrane</keyword>
<organism evidence="18 19">
    <name type="scientific">Halochromatium salexigens</name>
    <name type="common">Chromatium salexigens</name>
    <dbReference type="NCBI Taxonomy" id="49447"/>
    <lineage>
        <taxon>Bacteria</taxon>
        <taxon>Pseudomonadati</taxon>
        <taxon>Pseudomonadota</taxon>
        <taxon>Gammaproteobacteria</taxon>
        <taxon>Chromatiales</taxon>
        <taxon>Chromatiaceae</taxon>
        <taxon>Halochromatium</taxon>
    </lineage>
</organism>
<evidence type="ECO:0000256" key="10">
    <source>
        <dbReference type="ARBA" id="ARBA00022989"/>
    </source>
</evidence>
<comment type="function">
    <text evidence="2 16 17">Catalyzes the decarboxylation of oxaloacetate coupled to Na(+) translocation.</text>
</comment>
<dbReference type="Pfam" id="PF04277">
    <property type="entry name" value="OAD_gamma"/>
    <property type="match status" value="1"/>
</dbReference>
<keyword evidence="10 16" id="KW-1133">Transmembrane helix</keyword>
<sequence length="84" mass="9312">MLDTTLVKESLSLMAIGMGTVFSFLLLLVLLLRIMSWLAHRLSPLEAQTLPATPMAPMTEQAADAELIAVITAAVTRYRSRWRP</sequence>
<evidence type="ECO:0000256" key="7">
    <source>
        <dbReference type="ARBA" id="ARBA00022475"/>
    </source>
</evidence>
<evidence type="ECO:0000256" key="3">
    <source>
        <dbReference type="ARBA" id="ARBA00004162"/>
    </source>
</evidence>
<evidence type="ECO:0000256" key="2">
    <source>
        <dbReference type="ARBA" id="ARBA00003002"/>
    </source>
</evidence>
<dbReference type="Proteomes" id="UP001296967">
    <property type="component" value="Unassembled WGS sequence"/>
</dbReference>
<keyword evidence="19" id="KW-1185">Reference proteome</keyword>
<dbReference type="GO" id="GO:0008948">
    <property type="term" value="F:oxaloacetate decarboxylase activity"/>
    <property type="evidence" value="ECO:0007669"/>
    <property type="project" value="UniProtKB-UniRule"/>
</dbReference>
<dbReference type="EMBL" id="NHSF01000018">
    <property type="protein sequence ID" value="MBK5929560.1"/>
    <property type="molecule type" value="Genomic_DNA"/>
</dbReference>
<accession>A0AAJ0UDQ5</accession>
<evidence type="ECO:0000256" key="1">
    <source>
        <dbReference type="ARBA" id="ARBA00001959"/>
    </source>
</evidence>
<dbReference type="GO" id="GO:0036376">
    <property type="term" value="P:sodium ion export across plasma membrane"/>
    <property type="evidence" value="ECO:0007669"/>
    <property type="project" value="InterPro"/>
</dbReference>
<comment type="caution">
    <text evidence="18">The sequence shown here is derived from an EMBL/GenBank/DDBJ whole genome shotgun (WGS) entry which is preliminary data.</text>
</comment>
<evidence type="ECO:0000256" key="15">
    <source>
        <dbReference type="ARBA" id="ARBA00048176"/>
    </source>
</evidence>
<gene>
    <name evidence="16" type="primary">oadG</name>
    <name evidence="18" type="ORF">CCR82_03175</name>
</gene>